<dbReference type="KEGG" id="psym:J1N51_02765"/>
<dbReference type="Pfam" id="PF01810">
    <property type="entry name" value="LysE"/>
    <property type="match status" value="1"/>
</dbReference>
<evidence type="ECO:0000256" key="4">
    <source>
        <dbReference type="ARBA" id="ARBA00022989"/>
    </source>
</evidence>
<feature type="transmembrane region" description="Helical" evidence="6">
    <location>
        <begin position="148"/>
        <end position="170"/>
    </location>
</feature>
<evidence type="ECO:0000256" key="2">
    <source>
        <dbReference type="ARBA" id="ARBA00022475"/>
    </source>
</evidence>
<evidence type="ECO:0000256" key="6">
    <source>
        <dbReference type="SAM" id="Phobius"/>
    </source>
</evidence>
<evidence type="ECO:0000256" key="1">
    <source>
        <dbReference type="ARBA" id="ARBA00004651"/>
    </source>
</evidence>
<gene>
    <name evidence="7" type="ORF">J1N51_02765</name>
</gene>
<keyword evidence="2" id="KW-1003">Cell membrane</keyword>
<evidence type="ECO:0000313" key="7">
    <source>
        <dbReference type="EMBL" id="QTH64425.1"/>
    </source>
</evidence>
<comment type="subcellular location">
    <subcellularLocation>
        <location evidence="1">Cell membrane</location>
        <topology evidence="1">Multi-pass membrane protein</topology>
    </subcellularLocation>
</comment>
<accession>A0A975HIN3</accession>
<feature type="transmembrane region" description="Helical" evidence="6">
    <location>
        <begin position="27"/>
        <end position="49"/>
    </location>
</feature>
<feature type="transmembrane region" description="Helical" evidence="6">
    <location>
        <begin position="218"/>
        <end position="237"/>
    </location>
</feature>
<organism evidence="7 8">
    <name type="scientific">Psychrosphaera ytuae</name>
    <dbReference type="NCBI Taxonomy" id="2820710"/>
    <lineage>
        <taxon>Bacteria</taxon>
        <taxon>Pseudomonadati</taxon>
        <taxon>Pseudomonadota</taxon>
        <taxon>Gammaproteobacteria</taxon>
        <taxon>Alteromonadales</taxon>
        <taxon>Pseudoalteromonadaceae</taxon>
        <taxon>Psychrosphaera</taxon>
    </lineage>
</organism>
<dbReference type="RefSeq" id="WP_208832480.1">
    <property type="nucleotide sequence ID" value="NZ_CP072110.1"/>
</dbReference>
<feature type="transmembrane region" description="Helical" evidence="6">
    <location>
        <begin position="182"/>
        <end position="206"/>
    </location>
</feature>
<dbReference type="GO" id="GO:0005886">
    <property type="term" value="C:plasma membrane"/>
    <property type="evidence" value="ECO:0007669"/>
    <property type="project" value="UniProtKB-SubCell"/>
</dbReference>
<keyword evidence="5 6" id="KW-0472">Membrane</keyword>
<reference evidence="7" key="1">
    <citation type="submission" date="2021-03" db="EMBL/GenBank/DDBJ databases">
        <title>Description of Psychrosphaera ytuae sp. nov. isolated from deep sea sediment of South China Sea.</title>
        <authorList>
            <person name="Zhang J."/>
            <person name="Xu X.-D."/>
        </authorList>
    </citation>
    <scope>NUCLEOTIDE SEQUENCE</scope>
    <source>
        <strain evidence="7">MTZ26</strain>
    </source>
</reference>
<keyword evidence="3 6" id="KW-0812">Transmembrane</keyword>
<dbReference type="PANTHER" id="PTHR30086">
    <property type="entry name" value="ARGININE EXPORTER PROTEIN ARGO"/>
    <property type="match status" value="1"/>
</dbReference>
<keyword evidence="4 6" id="KW-1133">Transmembrane helix</keyword>
<proteinExistence type="predicted"/>
<keyword evidence="8" id="KW-1185">Reference proteome</keyword>
<dbReference type="InterPro" id="IPR001123">
    <property type="entry name" value="LeuE-type"/>
</dbReference>
<dbReference type="Proteomes" id="UP000682739">
    <property type="component" value="Chromosome"/>
</dbReference>
<dbReference type="GO" id="GO:0015171">
    <property type="term" value="F:amino acid transmembrane transporter activity"/>
    <property type="evidence" value="ECO:0007669"/>
    <property type="project" value="TreeGrafter"/>
</dbReference>
<feature type="transmembrane region" description="Helical" evidence="6">
    <location>
        <begin position="61"/>
        <end position="83"/>
    </location>
</feature>
<evidence type="ECO:0000313" key="8">
    <source>
        <dbReference type="Proteomes" id="UP000682739"/>
    </source>
</evidence>
<name>A0A975HIN3_9GAMM</name>
<dbReference type="AlphaFoldDB" id="A0A975HIN3"/>
<dbReference type="PANTHER" id="PTHR30086:SF16">
    <property type="entry name" value="AMINO ACID EFFLUX PERMEASE RHTB FAMILY"/>
    <property type="match status" value="1"/>
</dbReference>
<feature type="transmembrane region" description="Helical" evidence="6">
    <location>
        <begin position="95"/>
        <end position="113"/>
    </location>
</feature>
<evidence type="ECO:0000256" key="3">
    <source>
        <dbReference type="ARBA" id="ARBA00022692"/>
    </source>
</evidence>
<sequence length="238" mass="26069">MLPPRIVNSALCGTISVRRKFMTIIEWFALATVCFLGAATPGPSLAIIINHTIKSGRNAGYVASFTHAFAVGFYAVATIYGLAELFKVYPTLAQIIAYAGAFYLAYLAVKILISTSNSSSTNSTKLSSTEAAVITHGKKQLFNAAQDAFMVAFLNPKLAFFFIALFSQFIPQDETSIELATILTSTVFIIDFVWYLIVVSIVCHGQKKLNVSQATGNWFLRLQAVIFLLISINTVLWQ</sequence>
<protein>
    <submittedName>
        <fullName evidence="7">LysE family translocator</fullName>
    </submittedName>
</protein>
<dbReference type="EMBL" id="CP072110">
    <property type="protein sequence ID" value="QTH64425.1"/>
    <property type="molecule type" value="Genomic_DNA"/>
</dbReference>
<evidence type="ECO:0000256" key="5">
    <source>
        <dbReference type="ARBA" id="ARBA00023136"/>
    </source>
</evidence>